<dbReference type="EMBL" id="CP012098">
    <property type="protein sequence ID" value="AQP40362.1"/>
    <property type="molecule type" value="Genomic_DNA"/>
</dbReference>
<accession>A0A1Q2C9D2</accession>
<dbReference type="AlphaFoldDB" id="A0A1Q2C9D2"/>
<evidence type="ECO:0000313" key="1">
    <source>
        <dbReference type="EMBL" id="AQP40362.1"/>
    </source>
</evidence>
<name>A0A1Q2C9D2_ANAHA</name>
<evidence type="ECO:0000313" key="2">
    <source>
        <dbReference type="Proteomes" id="UP000188159"/>
    </source>
</evidence>
<sequence>MEYMTGYEYNGSFGYECLESGRPAIEKIEYECRTHAEDKQEVFEFMWDLVTSDNKLRVELEEWFFQQVAHYIDPKDQDIGKRIDQAYEEYISK</sequence>
<proteinExistence type="predicted"/>
<protein>
    <submittedName>
        <fullName evidence="1">Uncharacterized protein</fullName>
    </submittedName>
</protein>
<gene>
    <name evidence="1" type="ORF">DO83_12765</name>
</gene>
<dbReference type="Proteomes" id="UP000188159">
    <property type="component" value="Chromosome"/>
</dbReference>
<organism evidence="1 2">
    <name type="scientific">Anaerostipes hadrus</name>
    <dbReference type="NCBI Taxonomy" id="649756"/>
    <lineage>
        <taxon>Bacteria</taxon>
        <taxon>Bacillati</taxon>
        <taxon>Bacillota</taxon>
        <taxon>Clostridia</taxon>
        <taxon>Lachnospirales</taxon>
        <taxon>Lachnospiraceae</taxon>
        <taxon>Anaerostipes</taxon>
    </lineage>
</organism>
<reference evidence="1 2" key="1">
    <citation type="journal article" date="2016" name="Sci. Rep.">
        <title>Accelerated dysbiosis of gut microbiota during aggravation of DSS-induced colitis by a butyrate-producing bacterium.</title>
        <authorList>
            <person name="Zhang Q."/>
            <person name="Wu Y."/>
            <person name="Wang J."/>
            <person name="Wu G."/>
            <person name="Long W."/>
            <person name="Xue Z."/>
            <person name="Wang L."/>
            <person name="Zhang X."/>
            <person name="Pang X."/>
            <person name="Zhao Y."/>
            <person name="Zhao L."/>
            <person name="Zhang C."/>
        </authorList>
    </citation>
    <scope>NUCLEOTIDE SEQUENCE [LARGE SCALE GENOMIC DNA]</scope>
    <source>
        <strain evidence="1 2">BPB5</strain>
    </source>
</reference>